<dbReference type="Pfam" id="PF00106">
    <property type="entry name" value="adh_short"/>
    <property type="match status" value="1"/>
</dbReference>
<protein>
    <submittedName>
        <fullName evidence="4">NAD(P)-binding protein</fullName>
    </submittedName>
</protein>
<dbReference type="OrthoDB" id="1933717at2759"/>
<proteinExistence type="inferred from homology"/>
<gene>
    <name evidence="4" type="ORF">K461DRAFT_257796</name>
</gene>
<evidence type="ECO:0000313" key="5">
    <source>
        <dbReference type="Proteomes" id="UP000799439"/>
    </source>
</evidence>
<evidence type="ECO:0000256" key="3">
    <source>
        <dbReference type="ARBA" id="ARBA00023002"/>
    </source>
</evidence>
<accession>A0A9P4MFD3</accession>
<dbReference type="PRINTS" id="PR00081">
    <property type="entry name" value="GDHRDH"/>
</dbReference>
<evidence type="ECO:0000256" key="2">
    <source>
        <dbReference type="ARBA" id="ARBA00022857"/>
    </source>
</evidence>
<keyword evidence="5" id="KW-1185">Reference proteome</keyword>
<dbReference type="EMBL" id="ML996088">
    <property type="protein sequence ID" value="KAF2150957.1"/>
    <property type="molecule type" value="Genomic_DNA"/>
</dbReference>
<name>A0A9P4MFD3_9PEZI</name>
<comment type="caution">
    <text evidence="4">The sequence shown here is derived from an EMBL/GenBank/DDBJ whole genome shotgun (WGS) entry which is preliminary data.</text>
</comment>
<dbReference type="Gene3D" id="3.40.50.720">
    <property type="entry name" value="NAD(P)-binding Rossmann-like Domain"/>
    <property type="match status" value="1"/>
</dbReference>
<organism evidence="4 5">
    <name type="scientific">Myriangium duriaei CBS 260.36</name>
    <dbReference type="NCBI Taxonomy" id="1168546"/>
    <lineage>
        <taxon>Eukaryota</taxon>
        <taxon>Fungi</taxon>
        <taxon>Dikarya</taxon>
        <taxon>Ascomycota</taxon>
        <taxon>Pezizomycotina</taxon>
        <taxon>Dothideomycetes</taxon>
        <taxon>Dothideomycetidae</taxon>
        <taxon>Myriangiales</taxon>
        <taxon>Myriangiaceae</taxon>
        <taxon>Myriangium</taxon>
    </lineage>
</organism>
<dbReference type="InterPro" id="IPR002347">
    <property type="entry name" value="SDR_fam"/>
</dbReference>
<reference evidence="4" key="1">
    <citation type="journal article" date="2020" name="Stud. Mycol.">
        <title>101 Dothideomycetes genomes: a test case for predicting lifestyles and emergence of pathogens.</title>
        <authorList>
            <person name="Haridas S."/>
            <person name="Albert R."/>
            <person name="Binder M."/>
            <person name="Bloem J."/>
            <person name="Labutti K."/>
            <person name="Salamov A."/>
            <person name="Andreopoulos B."/>
            <person name="Baker S."/>
            <person name="Barry K."/>
            <person name="Bills G."/>
            <person name="Bluhm B."/>
            <person name="Cannon C."/>
            <person name="Castanera R."/>
            <person name="Culley D."/>
            <person name="Daum C."/>
            <person name="Ezra D."/>
            <person name="Gonzalez J."/>
            <person name="Henrissat B."/>
            <person name="Kuo A."/>
            <person name="Liang C."/>
            <person name="Lipzen A."/>
            <person name="Lutzoni F."/>
            <person name="Magnuson J."/>
            <person name="Mondo S."/>
            <person name="Nolan M."/>
            <person name="Ohm R."/>
            <person name="Pangilinan J."/>
            <person name="Park H.-J."/>
            <person name="Ramirez L."/>
            <person name="Alfaro M."/>
            <person name="Sun H."/>
            <person name="Tritt A."/>
            <person name="Yoshinaga Y."/>
            <person name="Zwiers L.-H."/>
            <person name="Turgeon B."/>
            <person name="Goodwin S."/>
            <person name="Spatafora J."/>
            <person name="Crous P."/>
            <person name="Grigoriev I."/>
        </authorList>
    </citation>
    <scope>NUCLEOTIDE SEQUENCE</scope>
    <source>
        <strain evidence="4">CBS 260.36</strain>
    </source>
</reference>
<keyword evidence="2" id="KW-0521">NADP</keyword>
<evidence type="ECO:0000313" key="4">
    <source>
        <dbReference type="EMBL" id="KAF2150957.1"/>
    </source>
</evidence>
<dbReference type="SUPFAM" id="SSF51735">
    <property type="entry name" value="NAD(P)-binding Rossmann-fold domains"/>
    <property type="match status" value="1"/>
</dbReference>
<dbReference type="PROSITE" id="PS00061">
    <property type="entry name" value="ADH_SHORT"/>
    <property type="match status" value="1"/>
</dbReference>
<dbReference type="GO" id="GO:0016491">
    <property type="term" value="F:oxidoreductase activity"/>
    <property type="evidence" value="ECO:0007669"/>
    <property type="project" value="UniProtKB-KW"/>
</dbReference>
<dbReference type="AlphaFoldDB" id="A0A9P4MFD3"/>
<dbReference type="PANTHER" id="PTHR43669:SF3">
    <property type="entry name" value="ALCOHOL DEHYDROGENASE, PUTATIVE (AFU_ORTHOLOGUE AFUA_3G03445)-RELATED"/>
    <property type="match status" value="1"/>
</dbReference>
<comment type="similarity">
    <text evidence="1">Belongs to the short-chain dehydrogenases/reductases (SDR) family.</text>
</comment>
<evidence type="ECO:0000256" key="1">
    <source>
        <dbReference type="ARBA" id="ARBA00006484"/>
    </source>
</evidence>
<dbReference type="Proteomes" id="UP000799439">
    <property type="component" value="Unassembled WGS sequence"/>
</dbReference>
<dbReference type="PANTHER" id="PTHR43669">
    <property type="entry name" value="5-KETO-D-GLUCONATE 5-REDUCTASE"/>
    <property type="match status" value="1"/>
</dbReference>
<dbReference type="CDD" id="cd05233">
    <property type="entry name" value="SDR_c"/>
    <property type="match status" value="1"/>
</dbReference>
<dbReference type="InterPro" id="IPR020904">
    <property type="entry name" value="Sc_DH/Rdtase_CS"/>
</dbReference>
<dbReference type="InterPro" id="IPR036291">
    <property type="entry name" value="NAD(P)-bd_dom_sf"/>
</dbReference>
<keyword evidence="3" id="KW-0560">Oxidoreductase</keyword>
<sequence>MAPPGNSIAIPPLMRLSLRTKAEGYPAIEPSQFEGIGQGRVALVTGSGRGIGKAIATAFAQSGFNVAITARTKSQVDNTVAELQKSYPDVKVIGIPADGCKTEELQRLVEHVNEELGVIDVLVCNAGTNTFMPFTMTDPKDWWSSLEINLKAPTELTRIVLPQMRQRNSGTIIYTSSRAAVADLPWTTAYGAGKTGLTRFAACLQVELDQMQKIDYGHEKNGISLFSIHPGEVETDLHTTGFPEKTHKEAPYIIKHMNEIHARSPHYEASLPAYTCVFLTTDRASPLRGRYVDCTRDVEETIKAYTVSA</sequence>